<dbReference type="RefSeq" id="WP_183416993.1">
    <property type="nucleotide sequence ID" value="NZ_JACHXA010000007.1"/>
</dbReference>
<dbReference type="AlphaFoldDB" id="A0A839SV24"/>
<name>A0A839SV24_9PROT</name>
<keyword evidence="2" id="KW-1185">Reference proteome</keyword>
<sequence length="89" mass="9743">MATIFFTANIQRHVACPTSVAEGATVGEVLERVFSENPAARSYILDDQSCLRKHMTIFIDGQAIRDRVHLSDKVDSTSQIHVIQALSGG</sequence>
<dbReference type="SUPFAM" id="SSF54285">
    <property type="entry name" value="MoaD/ThiS"/>
    <property type="match status" value="1"/>
</dbReference>
<dbReference type="InterPro" id="IPR012675">
    <property type="entry name" value="Beta-grasp_dom_sf"/>
</dbReference>
<proteinExistence type="predicted"/>
<reference evidence="1 2" key="1">
    <citation type="submission" date="2020-08" db="EMBL/GenBank/DDBJ databases">
        <title>Genomic Encyclopedia of Type Strains, Phase III (KMG-III): the genomes of soil and plant-associated and newly described type strains.</title>
        <authorList>
            <person name="Whitman W."/>
        </authorList>
    </citation>
    <scope>NUCLEOTIDE SEQUENCE [LARGE SCALE GENOMIC DNA]</scope>
    <source>
        <strain evidence="1 2">CECT 8803</strain>
    </source>
</reference>
<organism evidence="1 2">
    <name type="scientific">Limibacillus halophilus</name>
    <dbReference type="NCBI Taxonomy" id="1579333"/>
    <lineage>
        <taxon>Bacteria</taxon>
        <taxon>Pseudomonadati</taxon>
        <taxon>Pseudomonadota</taxon>
        <taxon>Alphaproteobacteria</taxon>
        <taxon>Rhodospirillales</taxon>
        <taxon>Rhodovibrionaceae</taxon>
        <taxon>Limibacillus</taxon>
    </lineage>
</organism>
<evidence type="ECO:0000313" key="1">
    <source>
        <dbReference type="EMBL" id="MBB3066168.1"/>
    </source>
</evidence>
<gene>
    <name evidence="1" type="ORF">FHR98_002473</name>
</gene>
<dbReference type="PANTHER" id="PTHR38031">
    <property type="entry name" value="SULFUR CARRIER PROTEIN SLR0821-RELATED"/>
    <property type="match status" value="1"/>
</dbReference>
<comment type="caution">
    <text evidence="1">The sequence shown here is derived from an EMBL/GenBank/DDBJ whole genome shotgun (WGS) entry which is preliminary data.</text>
</comment>
<dbReference type="EMBL" id="JACHXA010000007">
    <property type="protein sequence ID" value="MBB3066168.1"/>
    <property type="molecule type" value="Genomic_DNA"/>
</dbReference>
<dbReference type="Proteomes" id="UP000581135">
    <property type="component" value="Unassembled WGS sequence"/>
</dbReference>
<dbReference type="Pfam" id="PF02597">
    <property type="entry name" value="ThiS"/>
    <property type="match status" value="1"/>
</dbReference>
<dbReference type="PANTHER" id="PTHR38031:SF1">
    <property type="entry name" value="SULFUR CARRIER PROTEIN CYSO"/>
    <property type="match status" value="1"/>
</dbReference>
<protein>
    <submittedName>
        <fullName evidence="1">Molybdopterin converting factor small subunit</fullName>
    </submittedName>
</protein>
<evidence type="ECO:0000313" key="2">
    <source>
        <dbReference type="Proteomes" id="UP000581135"/>
    </source>
</evidence>
<dbReference type="Gene3D" id="3.10.20.30">
    <property type="match status" value="1"/>
</dbReference>
<dbReference type="InterPro" id="IPR016155">
    <property type="entry name" value="Mopterin_synth/thiamin_S_b"/>
</dbReference>
<dbReference type="InterPro" id="IPR003749">
    <property type="entry name" value="ThiS/MoaD-like"/>
</dbReference>
<dbReference type="InterPro" id="IPR052045">
    <property type="entry name" value="Sulfur_Carrier/Prot_Modifier"/>
</dbReference>
<accession>A0A839SV24</accession>
<dbReference type="CDD" id="cd17040">
    <property type="entry name" value="Ubl_MoaD_like"/>
    <property type="match status" value="1"/>
</dbReference>